<dbReference type="AlphaFoldDB" id="D4H6W3"/>
<dbReference type="STRING" id="522772.Dacet_1053"/>
<evidence type="ECO:0008006" key="3">
    <source>
        <dbReference type="Google" id="ProtNLM"/>
    </source>
</evidence>
<dbReference type="RefSeq" id="WP_013010360.1">
    <property type="nucleotide sequence ID" value="NC_013943.1"/>
</dbReference>
<name>D4H6W3_DENA2</name>
<protein>
    <recommendedName>
        <fullName evidence="3">Nitrogen fixation protein</fullName>
    </recommendedName>
</protein>
<organism evidence="1 2">
    <name type="scientific">Denitrovibrio acetiphilus (strain DSM 12809 / NBRC 114555 / N2460)</name>
    <dbReference type="NCBI Taxonomy" id="522772"/>
    <lineage>
        <taxon>Bacteria</taxon>
        <taxon>Pseudomonadati</taxon>
        <taxon>Deferribacterota</taxon>
        <taxon>Deferribacteres</taxon>
        <taxon>Deferribacterales</taxon>
        <taxon>Geovibrionaceae</taxon>
        <taxon>Denitrovibrio</taxon>
    </lineage>
</organism>
<dbReference type="OrthoDB" id="9808545at2"/>
<dbReference type="EMBL" id="CP001968">
    <property type="protein sequence ID" value="ADD67829.1"/>
    <property type="molecule type" value="Genomic_DNA"/>
</dbReference>
<dbReference type="PaxDb" id="522772-Dacet_1053"/>
<accession>D4H6W3</accession>
<dbReference type="eggNOG" id="ENOG502ZBN7">
    <property type="taxonomic scope" value="Bacteria"/>
</dbReference>
<evidence type="ECO:0000313" key="1">
    <source>
        <dbReference type="EMBL" id="ADD67829.1"/>
    </source>
</evidence>
<sequence>MKKFMETLNAKLRAHDAYGVWKKIDDETIISRHFVLSKEDKKKIDVYGKMPDDVVAKIRLFYEAVAQTVEWQTGKMAITVLDINTEGFGRALVVYEDTILCQKVHRNAHKFGFKDLASIEEEGGKLVSGCLKKVEEISEE</sequence>
<keyword evidence="2" id="KW-1185">Reference proteome</keyword>
<dbReference type="InterPro" id="IPR004952">
    <property type="entry name" value="NifX-assoc_nitrogen_fix"/>
</dbReference>
<dbReference type="KEGG" id="dap:Dacet_1053"/>
<evidence type="ECO:0000313" key="2">
    <source>
        <dbReference type="Proteomes" id="UP000002012"/>
    </source>
</evidence>
<dbReference type="Pfam" id="PF03270">
    <property type="entry name" value="DUF269"/>
    <property type="match status" value="1"/>
</dbReference>
<dbReference type="HOGENOM" id="CLU_141510_0_0_0"/>
<proteinExistence type="predicted"/>
<reference evidence="1 2" key="1">
    <citation type="journal article" date="2010" name="Stand. Genomic Sci.">
        <title>Complete genome sequence of Denitrovibrio acetiphilus type strain (N2460).</title>
        <authorList>
            <person name="Kiss H."/>
            <person name="Lang E."/>
            <person name="Lapidus A."/>
            <person name="Copeland A."/>
            <person name="Nolan M."/>
            <person name="Glavina Del Rio T."/>
            <person name="Chen F."/>
            <person name="Lucas S."/>
            <person name="Tice H."/>
            <person name="Cheng J.F."/>
            <person name="Han C."/>
            <person name="Goodwin L."/>
            <person name="Pitluck S."/>
            <person name="Liolios K."/>
            <person name="Pati A."/>
            <person name="Ivanova N."/>
            <person name="Mavromatis K."/>
            <person name="Chen A."/>
            <person name="Palaniappan K."/>
            <person name="Land M."/>
            <person name="Hauser L."/>
            <person name="Chang Y.J."/>
            <person name="Jeffries C.D."/>
            <person name="Detter J.C."/>
            <person name="Brettin T."/>
            <person name="Spring S."/>
            <person name="Rohde M."/>
            <person name="Goker M."/>
            <person name="Woyke T."/>
            <person name="Bristow J."/>
            <person name="Eisen J.A."/>
            <person name="Markowitz V."/>
            <person name="Hugenholtz P."/>
            <person name="Kyrpides N.C."/>
            <person name="Klenk H.P."/>
        </authorList>
    </citation>
    <scope>NUCLEOTIDE SEQUENCE [LARGE SCALE GENOMIC DNA]</scope>
    <source>
        <strain evidence="2">DSM 12809 / NBRC 114555 / N2460</strain>
    </source>
</reference>
<dbReference type="PIRSF" id="PIRSF005788">
    <property type="entry name" value="NifK"/>
    <property type="match status" value="1"/>
</dbReference>
<dbReference type="InParanoid" id="D4H6W3"/>
<gene>
    <name evidence="1" type="ordered locus">Dacet_1053</name>
</gene>
<dbReference type="Proteomes" id="UP000002012">
    <property type="component" value="Chromosome"/>
</dbReference>
<dbReference type="Gene3D" id="1.10.3100.20">
    <property type="entry name" value="Protein of unknown function DUF269"/>
    <property type="match status" value="1"/>
</dbReference>